<dbReference type="PANTHER" id="PTHR13308:SF40">
    <property type="entry name" value="NEDD4-BINDING PROTEIN 2-LIKE 1"/>
    <property type="match status" value="1"/>
</dbReference>
<dbReference type="Pfam" id="PF13671">
    <property type="entry name" value="AAA_33"/>
    <property type="match status" value="1"/>
</dbReference>
<dbReference type="Gene3D" id="3.40.50.300">
    <property type="entry name" value="P-loop containing nucleotide triphosphate hydrolases"/>
    <property type="match status" value="1"/>
</dbReference>
<dbReference type="AlphaFoldDB" id="Q7ML13"/>
<protein>
    <recommendedName>
        <fullName evidence="3">ATP-binding protein</fullName>
    </recommendedName>
</protein>
<dbReference type="EMBL" id="BA000037">
    <property type="protein sequence ID" value="BAC94378.1"/>
    <property type="molecule type" value="Genomic_DNA"/>
</dbReference>
<evidence type="ECO:0008006" key="3">
    <source>
        <dbReference type="Google" id="ProtNLM"/>
    </source>
</evidence>
<dbReference type="InterPro" id="IPR027417">
    <property type="entry name" value="P-loop_NTPase"/>
</dbReference>
<accession>Q7ML13</accession>
<dbReference type="SUPFAM" id="SSF52540">
    <property type="entry name" value="P-loop containing nucleoside triphosphate hydrolases"/>
    <property type="match status" value="1"/>
</dbReference>
<dbReference type="Proteomes" id="UP000002675">
    <property type="component" value="Chromosome I"/>
</dbReference>
<evidence type="ECO:0000313" key="1">
    <source>
        <dbReference type="EMBL" id="BAC94378.1"/>
    </source>
</evidence>
<name>Q7ML13_VIBVY</name>
<dbReference type="eggNOG" id="COG0645">
    <property type="taxonomic scope" value="Bacteria"/>
</dbReference>
<proteinExistence type="predicted"/>
<evidence type="ECO:0000313" key="2">
    <source>
        <dbReference type="Proteomes" id="UP000002675"/>
    </source>
</evidence>
<reference evidence="1 2" key="1">
    <citation type="journal article" date="2003" name="Genome Res.">
        <title>Comparative genome analysis of Vibrio vulnificus, a marine pathogen.</title>
        <authorList>
            <person name="Chen C.Y."/>
            <person name="Wu K.M."/>
            <person name="Chang Y.C."/>
            <person name="Chang C.H."/>
            <person name="Tsai H.C."/>
            <person name="Liao T.L."/>
            <person name="Liu Y.M."/>
            <person name="Chen H.J."/>
            <person name="Shen A.B."/>
            <person name="Li J.C."/>
            <person name="Su T.L."/>
            <person name="Shao C.P."/>
            <person name="Lee C.T."/>
            <person name="Hor L.I."/>
            <person name="Tsai S.F."/>
        </authorList>
    </citation>
    <scope>NUCLEOTIDE SEQUENCE [LARGE SCALE GENOMIC DNA]</scope>
    <source>
        <strain evidence="1 2">YJ016</strain>
    </source>
</reference>
<dbReference type="InterPro" id="IPR026302">
    <property type="entry name" value="NEDD4-bd_p2"/>
</dbReference>
<organism evidence="1 2">
    <name type="scientific">Vibrio vulnificus (strain YJ016)</name>
    <dbReference type="NCBI Taxonomy" id="196600"/>
    <lineage>
        <taxon>Bacteria</taxon>
        <taxon>Pseudomonadati</taxon>
        <taxon>Pseudomonadota</taxon>
        <taxon>Gammaproteobacteria</taxon>
        <taxon>Vibrionales</taxon>
        <taxon>Vibrionaceae</taxon>
        <taxon>Vibrio</taxon>
    </lineage>
</organism>
<sequence>MLTRIPRQKLIICPPYALFLLSVSLLAMSQQAQLTLIRGLPGSGKSTLAQQLAKQTHAVHLETDMYFVDQLGRYQFDPTRLEQAHRWCLNKVCQYLKQGRAVIVSNTFVQHWEMKSYLRFAERHGFSVEILVCTGEYGSIHDVPAQTIEKMRQRWQN</sequence>
<gene>
    <name evidence="1" type="ordered locus">VV1614</name>
</gene>
<dbReference type="STRING" id="672.VV93_v1c14900"/>
<dbReference type="PANTHER" id="PTHR13308">
    <property type="entry name" value="NEDD4-BINDING PROTEIN 2-LIKE 1"/>
    <property type="match status" value="1"/>
</dbReference>
<dbReference type="KEGG" id="vvy:VV1614"/>
<dbReference type="HOGENOM" id="CLU_083043_0_0_6"/>